<dbReference type="Pfam" id="PF01301">
    <property type="entry name" value="Glyco_hydro_35"/>
    <property type="match status" value="1"/>
</dbReference>
<sequence length="186" mass="20771">MVSHFQIGKDLDSMRVPTWLTNSSGSLRMCFTKTIMPLERTSSRTNWGNLAYPGIYTSYDYAASISEDRTLRPKFSEIKLQGLFLHATPHYHLAGRISTGTSLSSSQQIFTTHLATPQGQNLYIVRQTTNNSTARVEFDLKVNTTGGQVILPGLALNGRESKIIVSEYPFGKSLLRYSTGEVRDLM</sequence>
<dbReference type="EMBL" id="AFRT01004741">
    <property type="protein sequence ID" value="ELU35961.1"/>
    <property type="molecule type" value="Genomic_DNA"/>
</dbReference>
<reference evidence="3 4" key="1">
    <citation type="journal article" date="2013" name="Nat. Commun.">
        <title>The evolution and pathogenic mechanisms of the rice sheath blight pathogen.</title>
        <authorList>
            <person name="Zheng A."/>
            <person name="Lin R."/>
            <person name="Xu L."/>
            <person name="Qin P."/>
            <person name="Tang C."/>
            <person name="Ai P."/>
            <person name="Zhang D."/>
            <person name="Liu Y."/>
            <person name="Sun Z."/>
            <person name="Feng H."/>
            <person name="Wang Y."/>
            <person name="Chen Y."/>
            <person name="Liang X."/>
            <person name="Fu R."/>
            <person name="Li Q."/>
            <person name="Zhang J."/>
            <person name="Yu X."/>
            <person name="Xie Z."/>
            <person name="Ding L."/>
            <person name="Guan P."/>
            <person name="Tang J."/>
            <person name="Liang Y."/>
            <person name="Wang S."/>
            <person name="Deng Q."/>
            <person name="Li S."/>
            <person name="Zhu J."/>
            <person name="Wang L."/>
            <person name="Liu H."/>
            <person name="Li P."/>
        </authorList>
    </citation>
    <scope>NUCLEOTIDE SEQUENCE [LARGE SCALE GENOMIC DNA]</scope>
    <source>
        <strain evidence="4">AG-1 IA</strain>
    </source>
</reference>
<dbReference type="HOGENOM" id="CLU_1455333_0_0_1"/>
<name>L8WCQ8_THACA</name>
<keyword evidence="4" id="KW-1185">Reference proteome</keyword>
<gene>
    <name evidence="3" type="ORF">AG1IA_10009</name>
</gene>
<dbReference type="Pfam" id="PF10435">
    <property type="entry name" value="BetaGal_dom2"/>
    <property type="match status" value="1"/>
</dbReference>
<feature type="domain" description="Beta-galactosidase" evidence="2">
    <location>
        <begin position="95"/>
        <end position="182"/>
    </location>
</feature>
<evidence type="ECO:0000313" key="3">
    <source>
        <dbReference type="EMBL" id="ELU35961.1"/>
    </source>
</evidence>
<comment type="caution">
    <text evidence="3">The sequence shown here is derived from an EMBL/GenBank/DDBJ whole genome shotgun (WGS) entry which is preliminary data.</text>
</comment>
<dbReference type="OrthoDB" id="1657402at2759"/>
<evidence type="ECO:0000259" key="1">
    <source>
        <dbReference type="Pfam" id="PF01301"/>
    </source>
</evidence>
<dbReference type="Gene3D" id="3.20.20.80">
    <property type="entry name" value="Glycosidases"/>
    <property type="match status" value="1"/>
</dbReference>
<dbReference type="InterPro" id="IPR017853">
    <property type="entry name" value="GH"/>
</dbReference>
<dbReference type="InterPro" id="IPR031330">
    <property type="entry name" value="Gly_Hdrlase_35_cat"/>
</dbReference>
<accession>L8WCQ8</accession>
<evidence type="ECO:0000313" key="4">
    <source>
        <dbReference type="Proteomes" id="UP000011668"/>
    </source>
</evidence>
<dbReference type="STRING" id="983506.L8WCQ8"/>
<dbReference type="InterPro" id="IPR018954">
    <property type="entry name" value="Betagal_dom2"/>
</dbReference>
<organism evidence="3 4">
    <name type="scientific">Thanatephorus cucumeris (strain AG1-IA)</name>
    <name type="common">Rice sheath blight fungus</name>
    <name type="synonym">Rhizoctonia solani</name>
    <dbReference type="NCBI Taxonomy" id="983506"/>
    <lineage>
        <taxon>Eukaryota</taxon>
        <taxon>Fungi</taxon>
        <taxon>Dikarya</taxon>
        <taxon>Basidiomycota</taxon>
        <taxon>Agaricomycotina</taxon>
        <taxon>Agaricomycetes</taxon>
        <taxon>Cantharellales</taxon>
        <taxon>Ceratobasidiaceae</taxon>
        <taxon>Rhizoctonia</taxon>
        <taxon>Rhizoctonia solani AG-1</taxon>
    </lineage>
</organism>
<dbReference type="Proteomes" id="UP000011668">
    <property type="component" value="Unassembled WGS sequence"/>
</dbReference>
<feature type="domain" description="Glycoside hydrolase 35 catalytic" evidence="1">
    <location>
        <begin position="45"/>
        <end position="79"/>
    </location>
</feature>
<protein>
    <submittedName>
        <fullName evidence="3">Beta-galactosidase domain-containing protein</fullName>
    </submittedName>
</protein>
<dbReference type="SUPFAM" id="SSF51445">
    <property type="entry name" value="(Trans)glycosidases"/>
    <property type="match status" value="1"/>
</dbReference>
<dbReference type="SUPFAM" id="SSF51011">
    <property type="entry name" value="Glycosyl hydrolase domain"/>
    <property type="match status" value="1"/>
</dbReference>
<evidence type="ECO:0000259" key="2">
    <source>
        <dbReference type="Pfam" id="PF10435"/>
    </source>
</evidence>
<dbReference type="Gene3D" id="2.102.20.10">
    <property type="entry name" value="Beta-galactosidase, domain 2"/>
    <property type="match status" value="1"/>
</dbReference>
<dbReference type="InterPro" id="IPR037110">
    <property type="entry name" value="Betagal_dom2_sf"/>
</dbReference>
<dbReference type="AlphaFoldDB" id="L8WCQ8"/>
<dbReference type="OMA" id="CFTKTIM"/>
<proteinExistence type="predicted"/>